<dbReference type="RefSeq" id="XP_002670716.1">
    <property type="nucleotide sequence ID" value="XM_002670670.1"/>
</dbReference>
<evidence type="ECO:0000256" key="1">
    <source>
        <dbReference type="SAM" id="MobiDB-lite"/>
    </source>
</evidence>
<feature type="compositionally biased region" description="Polar residues" evidence="1">
    <location>
        <begin position="154"/>
        <end position="167"/>
    </location>
</feature>
<dbReference type="AlphaFoldDB" id="D2VYU9"/>
<organism evidence="3">
    <name type="scientific">Naegleria gruberi</name>
    <name type="common">Amoeba</name>
    <dbReference type="NCBI Taxonomy" id="5762"/>
    <lineage>
        <taxon>Eukaryota</taxon>
        <taxon>Discoba</taxon>
        <taxon>Heterolobosea</taxon>
        <taxon>Tetramitia</taxon>
        <taxon>Eutetramitia</taxon>
        <taxon>Vahlkampfiidae</taxon>
        <taxon>Naegleria</taxon>
    </lineage>
</organism>
<dbReference type="OrthoDB" id="10679871at2759"/>
<proteinExistence type="predicted"/>
<dbReference type="InParanoid" id="D2VYU9"/>
<feature type="region of interest" description="Disordered" evidence="1">
    <location>
        <begin position="1"/>
        <end position="171"/>
    </location>
</feature>
<feature type="compositionally biased region" description="Low complexity" evidence="1">
    <location>
        <begin position="1"/>
        <end position="11"/>
    </location>
</feature>
<protein>
    <submittedName>
        <fullName evidence="2">Predicted protein</fullName>
    </submittedName>
</protein>
<feature type="compositionally biased region" description="Polar residues" evidence="1">
    <location>
        <begin position="69"/>
        <end position="92"/>
    </location>
</feature>
<evidence type="ECO:0000313" key="3">
    <source>
        <dbReference type="Proteomes" id="UP000006671"/>
    </source>
</evidence>
<evidence type="ECO:0000313" key="2">
    <source>
        <dbReference type="EMBL" id="EFC37972.1"/>
    </source>
</evidence>
<dbReference type="GeneID" id="8857910"/>
<dbReference type="KEGG" id="ngr:NAEGRDRAFT_59620"/>
<reference evidence="2 3" key="1">
    <citation type="journal article" date="2010" name="Cell">
        <title>The genome of Naegleria gruberi illuminates early eukaryotic versatility.</title>
        <authorList>
            <person name="Fritz-Laylin L.K."/>
            <person name="Prochnik S.E."/>
            <person name="Ginger M.L."/>
            <person name="Dacks J.B."/>
            <person name="Carpenter M.L."/>
            <person name="Field M.C."/>
            <person name="Kuo A."/>
            <person name="Paredez A."/>
            <person name="Chapman J."/>
            <person name="Pham J."/>
            <person name="Shu S."/>
            <person name="Neupane R."/>
            <person name="Cipriano M."/>
            <person name="Mancuso J."/>
            <person name="Tu H."/>
            <person name="Salamov A."/>
            <person name="Lindquist E."/>
            <person name="Shapiro H."/>
            <person name="Lucas S."/>
            <person name="Grigoriev I.V."/>
            <person name="Cande W.Z."/>
            <person name="Fulton C."/>
            <person name="Rokhsar D.S."/>
            <person name="Dawson S.C."/>
        </authorList>
    </citation>
    <scope>NUCLEOTIDE SEQUENCE [LARGE SCALE GENOMIC DNA]</scope>
    <source>
        <strain evidence="2 3">NEG-M</strain>
    </source>
</reference>
<feature type="compositionally biased region" description="Polar residues" evidence="1">
    <location>
        <begin position="108"/>
        <end position="129"/>
    </location>
</feature>
<dbReference type="VEuPathDB" id="AmoebaDB:NAEGRDRAFT_59620"/>
<name>D2VYU9_NAEGR</name>
<sequence length="598" mass="66247">MKANSKKPQQEVGGGVGEKKNGSAVTSDQPPLISKPLNNNNCSSSSAVKGIVGSSSENLSTLKGKDSSLSKNGTPSSSQTQLHSSKIMSSSIEGKANSVEVPKATNGGVKSNTVKQNHVPSKQISSVSNGDKIKSPKNIPLKTDPASQKDKLTRSITKSPGITNSQPKESKSLIVKPTTVKSSKSSHAAARPTLPKFTFKDIPSDVIIIIFDFYGGIFKNKPLVGGKDGKLDYSKFIKKYYGRFLDKTVKFQYRFIEGEFETNTDPREIAEILRIPLLTMNNRSIKLEGNIASYLFNCPLKLSAEISMQKLTNFISQLGEECKRVKVLDTVNLETVVSQFELAFKSFPFLEVIRGGKNMIKAKYTDHAARFHYFEEEMIRALEHGGSNVKEIMWIGSPLPKSLPFITPNLEILSLDPSILNNPFVRKLLTNNGNMNGIAGNMPSQAGVTQEDGLSGNLSRMFNVNMMQNGVPQGNNHIVMNQNIMNRNVTPNNPFSQQPLQISNGSGNWSQGELEYLKIAIARHPDNVDLVRQCFPKRSAQDVQNRIQIMINEMKQQGVMPNGNRIIIMFQHRLLLTMSIIRDLVFQCHHLEMIKPRE</sequence>
<keyword evidence="3" id="KW-1185">Reference proteome</keyword>
<dbReference type="Proteomes" id="UP000006671">
    <property type="component" value="Unassembled WGS sequence"/>
</dbReference>
<feature type="compositionally biased region" description="Polar residues" evidence="1">
    <location>
        <begin position="36"/>
        <end position="62"/>
    </location>
</feature>
<gene>
    <name evidence="2" type="ORF">NAEGRDRAFT_59620</name>
</gene>
<accession>D2VYU9</accession>
<dbReference type="EMBL" id="GG738912">
    <property type="protein sequence ID" value="EFC37972.1"/>
    <property type="molecule type" value="Genomic_DNA"/>
</dbReference>